<evidence type="ECO:0000259" key="2">
    <source>
        <dbReference type="PROSITE" id="PS50937"/>
    </source>
</evidence>
<dbReference type="Proteomes" id="UP001515943">
    <property type="component" value="Unassembled WGS sequence"/>
</dbReference>
<accession>A0ABX1FXF2</accession>
<keyword evidence="4" id="KW-1185">Reference proteome</keyword>
<proteinExistence type="predicted"/>
<dbReference type="SUPFAM" id="SSF46955">
    <property type="entry name" value="Putative DNA-binding domain"/>
    <property type="match status" value="1"/>
</dbReference>
<evidence type="ECO:0000256" key="1">
    <source>
        <dbReference type="ARBA" id="ARBA00023125"/>
    </source>
</evidence>
<sequence length="197" mass="21444">MPHRPARQMTIDEFAAEIGMTTRTVRSYQARGLLPAPKRMGRSPMYDSFHLTRMRTVLRLQHKGLPLEAIRALLEPDLVLRQFLPTGGALACALRQNPELLHAAIECVVVTRLPDGSLELRNARAVLAAGRRGAPIAHTVNVLVQAVCALQPHAESAFADVQRSAPSVPQENLAELAVEAFRIAIAAIASHDVSRTA</sequence>
<dbReference type="PRINTS" id="PR00040">
    <property type="entry name" value="HTHMERR"/>
</dbReference>
<dbReference type="InterPro" id="IPR000551">
    <property type="entry name" value="MerR-type_HTH_dom"/>
</dbReference>
<evidence type="ECO:0000313" key="4">
    <source>
        <dbReference type="Proteomes" id="UP001515943"/>
    </source>
</evidence>
<dbReference type="PROSITE" id="PS50937">
    <property type="entry name" value="HTH_MERR_2"/>
    <property type="match status" value="1"/>
</dbReference>
<reference evidence="3 4" key="1">
    <citation type="submission" date="2019-08" db="EMBL/GenBank/DDBJ databases">
        <title>Lentzea from Indian Himalayas.</title>
        <authorList>
            <person name="Mandal S."/>
            <person name="Mallick Gupta A."/>
            <person name="Maiti P.K."/>
            <person name="Sarkar J."/>
            <person name="Mandal S."/>
        </authorList>
    </citation>
    <scope>NUCLEOTIDE SEQUENCE [LARGE SCALE GENOMIC DNA]</scope>
    <source>
        <strain evidence="3 4">PSKA42</strain>
    </source>
</reference>
<protein>
    <submittedName>
        <fullName evidence="3">MerR family transcriptional regulator</fullName>
    </submittedName>
</protein>
<organism evidence="3 4">
    <name type="scientific">Lentzea indica</name>
    <dbReference type="NCBI Taxonomy" id="2604800"/>
    <lineage>
        <taxon>Bacteria</taxon>
        <taxon>Bacillati</taxon>
        <taxon>Actinomycetota</taxon>
        <taxon>Actinomycetes</taxon>
        <taxon>Pseudonocardiales</taxon>
        <taxon>Pseudonocardiaceae</taxon>
        <taxon>Lentzea</taxon>
    </lineage>
</organism>
<evidence type="ECO:0000313" key="3">
    <source>
        <dbReference type="EMBL" id="NKE63730.1"/>
    </source>
</evidence>
<comment type="caution">
    <text evidence="3">The sequence shown here is derived from an EMBL/GenBank/DDBJ whole genome shotgun (WGS) entry which is preliminary data.</text>
</comment>
<dbReference type="PANTHER" id="PTHR30204">
    <property type="entry name" value="REDOX-CYCLING DRUG-SENSING TRANSCRIPTIONAL ACTIVATOR SOXR"/>
    <property type="match status" value="1"/>
</dbReference>
<gene>
    <name evidence="3" type="ORF">FXN61_46280</name>
</gene>
<dbReference type="Pfam" id="PF13411">
    <property type="entry name" value="MerR_1"/>
    <property type="match status" value="1"/>
</dbReference>
<feature type="domain" description="HTH merR-type" evidence="2">
    <location>
        <begin position="8"/>
        <end position="76"/>
    </location>
</feature>
<dbReference type="SMART" id="SM00422">
    <property type="entry name" value="HTH_MERR"/>
    <property type="match status" value="1"/>
</dbReference>
<dbReference type="Gene3D" id="1.10.1660.10">
    <property type="match status" value="1"/>
</dbReference>
<dbReference type="CDD" id="cd00592">
    <property type="entry name" value="HTH_MerR-like"/>
    <property type="match status" value="1"/>
</dbReference>
<dbReference type="InterPro" id="IPR047057">
    <property type="entry name" value="MerR_fam"/>
</dbReference>
<dbReference type="InterPro" id="IPR009061">
    <property type="entry name" value="DNA-bd_dom_put_sf"/>
</dbReference>
<dbReference type="PANTHER" id="PTHR30204:SF93">
    <property type="entry name" value="HTH MERR-TYPE DOMAIN-CONTAINING PROTEIN"/>
    <property type="match status" value="1"/>
</dbReference>
<name>A0ABX1FXF2_9PSEU</name>
<dbReference type="EMBL" id="VSRL01000410">
    <property type="protein sequence ID" value="NKE63730.1"/>
    <property type="molecule type" value="Genomic_DNA"/>
</dbReference>
<keyword evidence="1" id="KW-0238">DNA-binding</keyword>